<protein>
    <recommendedName>
        <fullName evidence="2">Nephrocystin 3-like N-terminal domain-containing protein</fullName>
    </recommendedName>
</protein>
<dbReference type="Pfam" id="PF24883">
    <property type="entry name" value="NPHP3_N"/>
    <property type="match status" value="1"/>
</dbReference>
<dbReference type="SUPFAM" id="SSF52540">
    <property type="entry name" value="P-loop containing nucleoside triphosphate hydrolases"/>
    <property type="match status" value="1"/>
</dbReference>
<proteinExistence type="predicted"/>
<sequence>MATASGGIHQFSNAKNVQIENSTFLNNSYHNYVNHIHVFARSDEIMRRLRPPHYIKDPFVEHQQARLESTCHWAIEHPVISHWLEAQGPLCNQLWLYGGPGTGKSILASFLIEHIRKSHNVGNEITLYHFSKENEDKPVHVLMDFIRQIMLREDRPFHPKMDFFVQWVIDERQDYQFSLEQMAPFFCDFIDMFQGKWLIMDGLDECQDAIALLKVFSKVTNAKILVLSRKERYIEAELQDWPQLEIGGTSESTTEGDLESFVHDQVANLVGDYGILESEYERLKKSLLSTAGHMFLYARFKCETIRNSRPFTQDHVEKIITSLETTPSSLAVVYNKYLTQRLSNNQPYENEVALRALQWIIYSPQPVTLNLLRQVLAIDMSQGEGISPNNVAYDIKSVISNAVGILIDWRLGDLEYYRADHQHAGQTHFASLAHHSIREFLVGLTPDTTPEQWRSLDIPYASLQPLPANSSILLSCIFVTRGAKVWDTLQAYHDSADRRRNVCSTNRKRLGRQLCLNKSWDSWEEKQRHRLVKDRNWRKTEQARLVAELQDVGEDWGLLKLEWVQNSVKRLRLIQEAEAPYARDWEHRTLTSLMAMRERDPMLYAFAHVGHHLWEAKPLRDAFLMTNLFQLTRRWKRYAYTILKHISRSTQRQRNIIYTRDAILALESFLNILETIEQLSTSLSLDRPPPWTQTLRSTLRSCLSLSAPPSSSHLQFSDVWTPSLASSPSHPYPPHLHSLFAYTTHLIASLSFIEASLFTYDAEIEPLIGSGILLQAIRFCKHTLAQWTVAQALNSESDPRGLEIDAQVMKNDHYLFPKLLRTEAIPGVDSKLPAFKDMSLSETPARLGLTLLVCAILGYWDVRLLQLTVILAHLAKTRMRRYSFHPPSEWSFYLRVVERCWPIPVFAQIFRLSFSETLVAVLPILALAWVCRDTLEVILQENLFVTGPQLELAIQWLHANPDLVLSLYNSCGPFDLATQLNICVVYLVFRQLLHTMMDPVGIHRVLALYQTQFFAEDSAVALAKKAPPAATSAVKTLPSP</sequence>
<accession>A0A9W8K688</accession>
<dbReference type="PANTHER" id="PTHR10039:SF14">
    <property type="entry name" value="NACHT DOMAIN-CONTAINING PROTEIN"/>
    <property type="match status" value="1"/>
</dbReference>
<dbReference type="Proteomes" id="UP001148786">
    <property type="component" value="Unassembled WGS sequence"/>
</dbReference>
<evidence type="ECO:0000313" key="4">
    <source>
        <dbReference type="Proteomes" id="UP001148786"/>
    </source>
</evidence>
<evidence type="ECO:0000256" key="1">
    <source>
        <dbReference type="ARBA" id="ARBA00022737"/>
    </source>
</evidence>
<keyword evidence="4" id="KW-1185">Reference proteome</keyword>
<name>A0A9W8K688_9AGAR</name>
<comment type="caution">
    <text evidence="3">The sequence shown here is derived from an EMBL/GenBank/DDBJ whole genome shotgun (WGS) entry which is preliminary data.</text>
</comment>
<feature type="domain" description="Nephrocystin 3-like N-terminal" evidence="2">
    <location>
        <begin position="70"/>
        <end position="229"/>
    </location>
</feature>
<dbReference type="Gene3D" id="3.40.50.300">
    <property type="entry name" value="P-loop containing nucleotide triphosphate hydrolases"/>
    <property type="match status" value="1"/>
</dbReference>
<organism evidence="3 4">
    <name type="scientific">Agrocybe chaxingu</name>
    <dbReference type="NCBI Taxonomy" id="84603"/>
    <lineage>
        <taxon>Eukaryota</taxon>
        <taxon>Fungi</taxon>
        <taxon>Dikarya</taxon>
        <taxon>Basidiomycota</taxon>
        <taxon>Agaricomycotina</taxon>
        <taxon>Agaricomycetes</taxon>
        <taxon>Agaricomycetidae</taxon>
        <taxon>Agaricales</taxon>
        <taxon>Agaricineae</taxon>
        <taxon>Strophariaceae</taxon>
        <taxon>Agrocybe</taxon>
    </lineage>
</organism>
<keyword evidence="1" id="KW-0677">Repeat</keyword>
<dbReference type="InterPro" id="IPR056884">
    <property type="entry name" value="NPHP3-like_N"/>
</dbReference>
<dbReference type="InterPro" id="IPR027417">
    <property type="entry name" value="P-loop_NTPase"/>
</dbReference>
<evidence type="ECO:0000259" key="2">
    <source>
        <dbReference type="Pfam" id="PF24883"/>
    </source>
</evidence>
<dbReference type="AlphaFoldDB" id="A0A9W8K688"/>
<dbReference type="EMBL" id="JANKHO010000622">
    <property type="protein sequence ID" value="KAJ3507824.1"/>
    <property type="molecule type" value="Genomic_DNA"/>
</dbReference>
<reference evidence="3" key="1">
    <citation type="submission" date="2022-07" db="EMBL/GenBank/DDBJ databases">
        <title>Genome Sequence of Agrocybe chaxingu.</title>
        <authorList>
            <person name="Buettner E."/>
        </authorList>
    </citation>
    <scope>NUCLEOTIDE SEQUENCE</scope>
    <source>
        <strain evidence="3">MP-N11</strain>
    </source>
</reference>
<dbReference type="PANTHER" id="PTHR10039">
    <property type="entry name" value="AMELOGENIN"/>
    <property type="match status" value="1"/>
</dbReference>
<gene>
    <name evidence="3" type="ORF">NLJ89_g6090</name>
</gene>
<dbReference type="OrthoDB" id="2941639at2759"/>
<evidence type="ECO:0000313" key="3">
    <source>
        <dbReference type="EMBL" id="KAJ3507824.1"/>
    </source>
</evidence>